<reference evidence="2" key="1">
    <citation type="journal article" date="2013" name="Genetics">
        <title>The draft genome and transcriptome of Panagrellus redivivus are shaped by the harsh demands of a free-living lifestyle.</title>
        <authorList>
            <person name="Srinivasan J."/>
            <person name="Dillman A.R."/>
            <person name="Macchietto M.G."/>
            <person name="Heikkinen L."/>
            <person name="Lakso M."/>
            <person name="Fracchia K.M."/>
            <person name="Antoshechkin I."/>
            <person name="Mortazavi A."/>
            <person name="Wong G."/>
            <person name="Sternberg P.W."/>
        </authorList>
    </citation>
    <scope>NUCLEOTIDE SEQUENCE [LARGE SCALE GENOMIC DNA]</scope>
    <source>
        <strain evidence="2">MT8872</strain>
    </source>
</reference>
<dbReference type="CDD" id="cd14686">
    <property type="entry name" value="bZIP"/>
    <property type="match status" value="1"/>
</dbReference>
<evidence type="ECO:0000256" key="1">
    <source>
        <dbReference type="SAM" id="MobiDB-lite"/>
    </source>
</evidence>
<dbReference type="WBParaSite" id="Pan_g13905.t1">
    <property type="protein sequence ID" value="Pan_g13905.t1"/>
    <property type="gene ID" value="Pan_g13905"/>
</dbReference>
<organism evidence="2 3">
    <name type="scientific">Panagrellus redivivus</name>
    <name type="common">Microworm</name>
    <dbReference type="NCBI Taxonomy" id="6233"/>
    <lineage>
        <taxon>Eukaryota</taxon>
        <taxon>Metazoa</taxon>
        <taxon>Ecdysozoa</taxon>
        <taxon>Nematoda</taxon>
        <taxon>Chromadorea</taxon>
        <taxon>Rhabditida</taxon>
        <taxon>Tylenchina</taxon>
        <taxon>Panagrolaimomorpha</taxon>
        <taxon>Panagrolaimoidea</taxon>
        <taxon>Panagrolaimidae</taxon>
        <taxon>Panagrellus</taxon>
    </lineage>
</organism>
<feature type="region of interest" description="Disordered" evidence="1">
    <location>
        <begin position="160"/>
        <end position="256"/>
    </location>
</feature>
<keyword evidence="2" id="KW-1185">Reference proteome</keyword>
<dbReference type="AlphaFoldDB" id="A0A7E4UX54"/>
<feature type="compositionally biased region" description="Low complexity" evidence="1">
    <location>
        <begin position="197"/>
        <end position="220"/>
    </location>
</feature>
<feature type="compositionally biased region" description="Polar residues" evidence="1">
    <location>
        <begin position="163"/>
        <end position="183"/>
    </location>
</feature>
<sequence>MEGSNPNAAWYQACDNAVYYPDDAYYYSSQPYYDNSMQQWSNHNVEPVMGVPIMRQHELQYPQIATTMSATNIRRSSMSNDYLDHQNAYSQQFSYQFPSWSPPASNLSNSSTVLSQYSTSPPESQSLPYCYDSSPNMPQWNHQPIQPTIPVALPELQYPQAPIPTSSFNPQPFTNYPDHQNTYPSQLQNNPPPSQSPPASYSSSSCSSRSSTSPSRCNSQELHRRPCGRPRVFSSEERHRRKLESANRSRRKKNDNLKMLEKSVETKQNALKRMSTMHANLLDLENVLLSLA</sequence>
<dbReference type="Proteomes" id="UP000492821">
    <property type="component" value="Unassembled WGS sequence"/>
</dbReference>
<name>A0A7E4UX54_PANRE</name>
<protein>
    <submittedName>
        <fullName evidence="3">BZIP domain-containing protein</fullName>
    </submittedName>
</protein>
<reference evidence="3" key="2">
    <citation type="submission" date="2020-10" db="UniProtKB">
        <authorList>
            <consortium name="WormBaseParasite"/>
        </authorList>
    </citation>
    <scope>IDENTIFICATION</scope>
</reference>
<feature type="compositionally biased region" description="Basic and acidic residues" evidence="1">
    <location>
        <begin position="234"/>
        <end position="247"/>
    </location>
</feature>
<accession>A0A7E4UX54</accession>
<evidence type="ECO:0000313" key="3">
    <source>
        <dbReference type="WBParaSite" id="Pan_g13905.t1"/>
    </source>
</evidence>
<evidence type="ECO:0000313" key="2">
    <source>
        <dbReference type="Proteomes" id="UP000492821"/>
    </source>
</evidence>
<proteinExistence type="predicted"/>